<sequence>MEQIITILISVIISGGLVYVVTSKLTPKQRKTPEEASKEENEARARSQELIIEAKNQALDIKSRAEEESLRLKQEGMDIQRKGEAKEQFLKGREEEITKRENDVTSQQRGVSKKLEELEETKRSITTELEKVASMTRKEAEALLLSQVESGLKEEISKKIKEAEETAKLEADSRAVDIVVSSLQRVGTDYVSQTTTSRVKLADDDIKGRIIGREGRNIKALEQATGVTFDLDENPQEVRLSCFDPVRREIAKIALERLITDGRIQPARIEEFVEHAKKDVEIEMRKAGEQLAYDVGVHHLPSDIIDLLGRFKFRTSYGQNLASHTLEVVRLASAMSSELKIDVELTKKAALLHDIGKVQTAEQEGPHAQLTRKILEKYHFDEKLINAAAAHHEEEEFKSPEAVIIHLADALSGSRPGARFEDYEAFVKRMHNLEEAAFSFSGVEKAFAISAGREVRVIVEPKEIDDAGVIKLAHELAQKIEKEQTYPGTVKVTIIRELRSSDTAK</sequence>
<dbReference type="GO" id="GO:0016787">
    <property type="term" value="F:hydrolase activity"/>
    <property type="evidence" value="ECO:0007669"/>
    <property type="project" value="UniProtKB-KW"/>
</dbReference>
<evidence type="ECO:0000256" key="4">
    <source>
        <dbReference type="ARBA" id="ARBA00022884"/>
    </source>
</evidence>
<dbReference type="InterPro" id="IPR015946">
    <property type="entry name" value="KH_dom-like_a/b"/>
</dbReference>
<dbReference type="NCBIfam" id="TIGR00277">
    <property type="entry name" value="HDIG"/>
    <property type="match status" value="1"/>
</dbReference>
<dbReference type="GO" id="GO:0005886">
    <property type="term" value="C:plasma membrane"/>
    <property type="evidence" value="ECO:0007669"/>
    <property type="project" value="UniProtKB-SubCell"/>
</dbReference>
<dbReference type="InterPro" id="IPR017705">
    <property type="entry name" value="Ribonuclease_Y"/>
</dbReference>
<keyword evidence="5" id="KW-1003">Cell membrane</keyword>
<dbReference type="CDD" id="cd22431">
    <property type="entry name" value="KH-I_RNaseY"/>
    <property type="match status" value="1"/>
</dbReference>
<proteinExistence type="inferred from homology"/>
<dbReference type="EMBL" id="PEYV01000051">
    <property type="protein sequence ID" value="PIS21397.1"/>
    <property type="molecule type" value="Genomic_DNA"/>
</dbReference>
<keyword evidence="5" id="KW-1133">Transmembrane helix</keyword>
<dbReference type="InterPro" id="IPR022711">
    <property type="entry name" value="RNase_Y_N"/>
</dbReference>
<dbReference type="HAMAP" id="MF_00335">
    <property type="entry name" value="RNase_Y"/>
    <property type="match status" value="1"/>
</dbReference>
<comment type="subcellular location">
    <subcellularLocation>
        <location evidence="5">Cell membrane</location>
        <topology evidence="5">Single-pass membrane protein</topology>
    </subcellularLocation>
</comment>
<accession>A0A2H0X8Y7</accession>
<dbReference type="InterPro" id="IPR004088">
    <property type="entry name" value="KH_dom_type_1"/>
</dbReference>
<dbReference type="InterPro" id="IPR006675">
    <property type="entry name" value="HDIG_dom"/>
</dbReference>
<dbReference type="SMART" id="SM00471">
    <property type="entry name" value="HDc"/>
    <property type="match status" value="1"/>
</dbReference>
<keyword evidence="5" id="KW-0472">Membrane</keyword>
<gene>
    <name evidence="5 10" type="primary">rny</name>
    <name evidence="10" type="ORF">COT51_02965</name>
</gene>
<keyword evidence="2 5" id="KW-0255">Endonuclease</keyword>
<dbReference type="Pfam" id="PF01966">
    <property type="entry name" value="HD"/>
    <property type="match status" value="1"/>
</dbReference>
<reference evidence="11" key="1">
    <citation type="submission" date="2017-09" db="EMBL/GenBank/DDBJ databases">
        <title>Depth-based differentiation of microbial function through sediment-hosted aquifers and enrichment of novel symbionts in the deep terrestrial subsurface.</title>
        <authorList>
            <person name="Probst A.J."/>
            <person name="Ladd B."/>
            <person name="Jarett J.K."/>
            <person name="Geller-Mcgrath D.E."/>
            <person name="Sieber C.M.K."/>
            <person name="Emerson J.B."/>
            <person name="Anantharaman K."/>
            <person name="Thomas B.C."/>
            <person name="Malmstrom R."/>
            <person name="Stieglmeier M."/>
            <person name="Klingl A."/>
            <person name="Woyke T."/>
            <person name="Ryan C.M."/>
            <person name="Banfield J.F."/>
        </authorList>
    </citation>
    <scope>NUCLEOTIDE SEQUENCE [LARGE SCALE GENOMIC DNA]</scope>
</reference>
<comment type="function">
    <text evidence="5">Endoribonuclease that initiates mRNA decay.</text>
</comment>
<feature type="coiled-coil region" evidence="7">
    <location>
        <begin position="115"/>
        <end position="173"/>
    </location>
</feature>
<feature type="compositionally biased region" description="Basic and acidic residues" evidence="8">
    <location>
        <begin position="31"/>
        <end position="47"/>
    </location>
</feature>
<dbReference type="SUPFAM" id="SSF109604">
    <property type="entry name" value="HD-domain/PDEase-like"/>
    <property type="match status" value="1"/>
</dbReference>
<feature type="region of interest" description="Disordered" evidence="8">
    <location>
        <begin position="28"/>
        <end position="47"/>
    </location>
</feature>
<dbReference type="PANTHER" id="PTHR12826">
    <property type="entry name" value="RIBONUCLEASE Y"/>
    <property type="match status" value="1"/>
</dbReference>
<dbReference type="Gene3D" id="1.10.3210.10">
    <property type="entry name" value="Hypothetical protein af1432"/>
    <property type="match status" value="1"/>
</dbReference>
<dbReference type="GO" id="GO:0003723">
    <property type="term" value="F:RNA binding"/>
    <property type="evidence" value="ECO:0007669"/>
    <property type="project" value="UniProtKB-UniRule"/>
</dbReference>
<feature type="transmembrane region" description="Helical" evidence="5">
    <location>
        <begin position="6"/>
        <end position="22"/>
    </location>
</feature>
<dbReference type="InterPro" id="IPR036612">
    <property type="entry name" value="KH_dom_type_1_sf"/>
</dbReference>
<keyword evidence="1 5" id="KW-0540">Nuclease</keyword>
<dbReference type="EC" id="3.1.-.-" evidence="5 6"/>
<dbReference type="Proteomes" id="UP000231098">
    <property type="component" value="Unassembled WGS sequence"/>
</dbReference>
<dbReference type="GO" id="GO:0004521">
    <property type="term" value="F:RNA endonuclease activity"/>
    <property type="evidence" value="ECO:0007669"/>
    <property type="project" value="UniProtKB-UniRule"/>
</dbReference>
<dbReference type="SMART" id="SM00322">
    <property type="entry name" value="KH"/>
    <property type="match status" value="1"/>
</dbReference>
<keyword evidence="5" id="KW-0812">Transmembrane</keyword>
<evidence type="ECO:0000256" key="6">
    <source>
        <dbReference type="NCBIfam" id="TIGR03319"/>
    </source>
</evidence>
<evidence type="ECO:0000256" key="1">
    <source>
        <dbReference type="ARBA" id="ARBA00022722"/>
    </source>
</evidence>
<keyword evidence="3 5" id="KW-0378">Hydrolase</keyword>
<organism evidence="10 11">
    <name type="scientific">candidate division WWE3 bacterium CG08_land_8_20_14_0_20_41_15</name>
    <dbReference type="NCBI Taxonomy" id="1975086"/>
    <lineage>
        <taxon>Bacteria</taxon>
        <taxon>Katanobacteria</taxon>
    </lineage>
</organism>
<dbReference type="Gene3D" id="3.30.300.20">
    <property type="match status" value="1"/>
</dbReference>
<evidence type="ECO:0000256" key="2">
    <source>
        <dbReference type="ARBA" id="ARBA00022759"/>
    </source>
</evidence>
<dbReference type="SUPFAM" id="SSF54791">
    <property type="entry name" value="Eukaryotic type KH-domain (KH-domain type I)"/>
    <property type="match status" value="1"/>
</dbReference>
<dbReference type="PANTHER" id="PTHR12826:SF15">
    <property type="entry name" value="RIBONUCLEASE Y"/>
    <property type="match status" value="1"/>
</dbReference>
<dbReference type="PROSITE" id="PS50084">
    <property type="entry name" value="KH_TYPE_1"/>
    <property type="match status" value="1"/>
</dbReference>
<keyword evidence="4 5" id="KW-0694">RNA-binding</keyword>
<evidence type="ECO:0000256" key="7">
    <source>
        <dbReference type="SAM" id="Coils"/>
    </source>
</evidence>
<dbReference type="InterPro" id="IPR003607">
    <property type="entry name" value="HD/PDEase_dom"/>
</dbReference>
<name>A0A2H0X8Y7_UNCKA</name>
<dbReference type="AlphaFoldDB" id="A0A2H0X8Y7"/>
<evidence type="ECO:0000259" key="9">
    <source>
        <dbReference type="PROSITE" id="PS51831"/>
    </source>
</evidence>
<comment type="caution">
    <text evidence="10">The sequence shown here is derived from an EMBL/GenBank/DDBJ whole genome shotgun (WGS) entry which is preliminary data.</text>
</comment>
<dbReference type="NCBIfam" id="TIGR03319">
    <property type="entry name" value="RNase_Y"/>
    <property type="match status" value="1"/>
</dbReference>
<feature type="domain" description="HD" evidence="9">
    <location>
        <begin position="321"/>
        <end position="414"/>
    </location>
</feature>
<dbReference type="InterPro" id="IPR004087">
    <property type="entry name" value="KH_dom"/>
</dbReference>
<dbReference type="PROSITE" id="PS51831">
    <property type="entry name" value="HD"/>
    <property type="match status" value="1"/>
</dbReference>
<evidence type="ECO:0000256" key="3">
    <source>
        <dbReference type="ARBA" id="ARBA00022801"/>
    </source>
</evidence>
<evidence type="ECO:0000313" key="10">
    <source>
        <dbReference type="EMBL" id="PIS21397.1"/>
    </source>
</evidence>
<dbReference type="GO" id="GO:0006402">
    <property type="term" value="P:mRNA catabolic process"/>
    <property type="evidence" value="ECO:0007669"/>
    <property type="project" value="UniProtKB-UniRule"/>
</dbReference>
<dbReference type="Pfam" id="PF00013">
    <property type="entry name" value="KH_1"/>
    <property type="match status" value="1"/>
</dbReference>
<dbReference type="CDD" id="cd00077">
    <property type="entry name" value="HDc"/>
    <property type="match status" value="1"/>
</dbReference>
<keyword evidence="7" id="KW-0175">Coiled coil</keyword>
<evidence type="ECO:0000256" key="5">
    <source>
        <dbReference type="HAMAP-Rule" id="MF_00335"/>
    </source>
</evidence>
<protein>
    <recommendedName>
        <fullName evidence="5 6">Ribonuclease Y</fullName>
        <shortName evidence="5">RNase Y</shortName>
        <ecNumber evidence="5 6">3.1.-.-</ecNumber>
    </recommendedName>
</protein>
<dbReference type="InterPro" id="IPR006674">
    <property type="entry name" value="HD_domain"/>
</dbReference>
<evidence type="ECO:0000256" key="8">
    <source>
        <dbReference type="SAM" id="MobiDB-lite"/>
    </source>
</evidence>
<comment type="similarity">
    <text evidence="5">Belongs to the RNase Y family.</text>
</comment>
<evidence type="ECO:0000313" key="11">
    <source>
        <dbReference type="Proteomes" id="UP000231098"/>
    </source>
</evidence>
<dbReference type="Pfam" id="PF12072">
    <property type="entry name" value="RNase_Y_N"/>
    <property type="match status" value="1"/>
</dbReference>